<dbReference type="Proteomes" id="UP000034350">
    <property type="component" value="Unassembled WGS sequence"/>
</dbReference>
<keyword evidence="2" id="KW-0548">Nucleotidyltransferase</keyword>
<dbReference type="InterPro" id="IPR043128">
    <property type="entry name" value="Rev_trsase/Diguanyl_cyclase"/>
</dbReference>
<keyword evidence="2" id="KW-0695">RNA-directed DNA polymerase</keyword>
<dbReference type="GO" id="GO:0004519">
    <property type="term" value="F:endonuclease activity"/>
    <property type="evidence" value="ECO:0007669"/>
    <property type="project" value="UniProtKB-KW"/>
</dbReference>
<evidence type="ECO:0000259" key="1">
    <source>
        <dbReference type="PROSITE" id="PS50878"/>
    </source>
</evidence>
<dbReference type="PROSITE" id="PS50878">
    <property type="entry name" value="RT_POL"/>
    <property type="match status" value="1"/>
</dbReference>
<keyword evidence="2" id="KW-0378">Hydrolase</keyword>
<dbReference type="AlphaFoldDB" id="A0A0F9WKS0"/>
<dbReference type="Gene3D" id="3.30.70.270">
    <property type="match status" value="1"/>
</dbReference>
<dbReference type="RefSeq" id="XP_024329460.1">
    <property type="nucleotide sequence ID" value="XM_024474914.1"/>
</dbReference>
<dbReference type="Pfam" id="PF00078">
    <property type="entry name" value="RVT_1"/>
    <property type="match status" value="1"/>
</dbReference>
<dbReference type="VEuPathDB" id="MicrosporidiaDB:AAJ76_2780002479"/>
<name>A0A0F9WKS0_9MICR</name>
<feature type="domain" description="Reverse transcriptase" evidence="1">
    <location>
        <begin position="133"/>
        <end position="406"/>
    </location>
</feature>
<dbReference type="OrthoDB" id="5534248at2759"/>
<dbReference type="InterPro" id="IPR000477">
    <property type="entry name" value="RT_dom"/>
</dbReference>
<dbReference type="GeneID" id="36319843"/>
<evidence type="ECO:0000313" key="2">
    <source>
        <dbReference type="EMBL" id="KKO73718.1"/>
    </source>
</evidence>
<sequence length="734" mass="84880">FKGVNLYKSNRSRDFWKWLKGCSNTSVRLDNVCLQDEEGIAHNEQEKKLEIANKFYAKLATPSVVNDNVYNKIPVMEPPDDVTMEELQDATRRCGNNKAAGPDEIPTELYKILLKPSLVDKELPSFLVDEVNKIIAGASPPAYWSAADMVCLHKKGDISNLNNYRGIALINTISKIYLKIINDRLTQFVENKNILSPYQAGFRSGEECMNQVATLLEVVKRREFRGLKTFMCFIDFEKAYDNVSHELLFNKLQKYSIPGYLINTLKDIYRNTNMRIRINGDTSSGYSYRKGVRQGCPCSPMLFNLFINDIFDDANKVIVPRSTIMIPGLMFADDIVVFGETKEDLDCKVKQISKWAVDNQMRINCNKCGILVWDTNTSYESENISIDTDFGRICEVTEYRYLGVLIKRNTIEDHLVKDGAFRGKTALEALKPKLLNKGICIPFKAILIKCVLVPALMYGSELWGMSSTRSGRINKILKKAIRMIFWSKRIPLDRILDEFDINRIHIQAALSRFRALRKWKHNKTMIADLVEQVPRERKTTWSSRTRRWCKRYVGHDYESVDYNVGKNKIKEVLKGRRSFNTTLAASIAVQYGIYESQLKFILTKVNNRQIRNYTKIRCNLIRWSPALANARRIPQYYREHCLLCEGEQENLEHFLLDCPVLSEKRSLYENKIPELTSTLPKEDKVKMILGNIQNIKTCPIMRKALLIRVEFLDKMTVLRYIIVQHKIRLHASSD</sequence>
<gene>
    <name evidence="2" type="ORF">AAJ76_2780002479</name>
</gene>
<proteinExistence type="predicted"/>
<dbReference type="PANTHER" id="PTHR19446">
    <property type="entry name" value="REVERSE TRANSCRIPTASES"/>
    <property type="match status" value="1"/>
</dbReference>
<dbReference type="VEuPathDB" id="MicrosporidiaDB:NCER_102544"/>
<comment type="caution">
    <text evidence="2">The sequence shown here is derived from an EMBL/GenBank/DDBJ whole genome shotgun (WGS) entry which is preliminary data.</text>
</comment>
<dbReference type="EMBL" id="JPQZ01000278">
    <property type="protein sequence ID" value="KKO73718.1"/>
    <property type="molecule type" value="Genomic_DNA"/>
</dbReference>
<evidence type="ECO:0000313" key="3">
    <source>
        <dbReference type="Proteomes" id="UP000034350"/>
    </source>
</evidence>
<keyword evidence="2" id="KW-0540">Nuclease</keyword>
<keyword evidence="2" id="KW-0255">Endonuclease</keyword>
<dbReference type="SUPFAM" id="SSF56672">
    <property type="entry name" value="DNA/RNA polymerases"/>
    <property type="match status" value="1"/>
</dbReference>
<reference evidence="2 3" key="1">
    <citation type="journal article" date="2015" name="Environ. Microbiol.">
        <title>Genome analyses suggest the presence of polyploidy and recent human-driven expansions in eight global populations of the honeybee pathogen Nosema ceranae.</title>
        <authorList>
            <person name="Pelin A."/>
            <person name="Selman M."/>
            <person name="Aris-Brosou S."/>
            <person name="Farinelli L."/>
            <person name="Corradi N."/>
        </authorList>
    </citation>
    <scope>NUCLEOTIDE SEQUENCE [LARGE SCALE GENOMIC DNA]</scope>
    <source>
        <strain evidence="2 3">PA08 1199</strain>
    </source>
</reference>
<feature type="non-terminal residue" evidence="2">
    <location>
        <position position="1"/>
    </location>
</feature>
<dbReference type="VEuPathDB" id="MicrosporidiaDB:NCER_102382"/>
<keyword evidence="3" id="KW-1185">Reference proteome</keyword>
<protein>
    <submittedName>
        <fullName evidence="2">Endonuclease-reverse transcriptase</fullName>
    </submittedName>
</protein>
<organism evidence="2 3">
    <name type="scientific">Vairimorpha ceranae</name>
    <dbReference type="NCBI Taxonomy" id="40302"/>
    <lineage>
        <taxon>Eukaryota</taxon>
        <taxon>Fungi</taxon>
        <taxon>Fungi incertae sedis</taxon>
        <taxon>Microsporidia</taxon>
        <taxon>Nosematidae</taxon>
        <taxon>Vairimorpha</taxon>
    </lineage>
</organism>
<dbReference type="InterPro" id="IPR043502">
    <property type="entry name" value="DNA/RNA_pol_sf"/>
</dbReference>
<dbReference type="GO" id="GO:0003964">
    <property type="term" value="F:RNA-directed DNA polymerase activity"/>
    <property type="evidence" value="ECO:0007669"/>
    <property type="project" value="UniProtKB-KW"/>
</dbReference>
<keyword evidence="2" id="KW-0808">Transferase</keyword>
<accession>A0A0F9WKS0</accession>
<dbReference type="CDD" id="cd01650">
    <property type="entry name" value="RT_nLTR_like"/>
    <property type="match status" value="1"/>
</dbReference>